<evidence type="ECO:0000256" key="1">
    <source>
        <dbReference type="SAM" id="SignalP"/>
    </source>
</evidence>
<dbReference type="AlphaFoldDB" id="A0A7S7RMJ7"/>
<dbReference type="InterPro" id="IPR011460">
    <property type="entry name" value="Lcl_C"/>
</dbReference>
<dbReference type="PANTHER" id="PTHR35812">
    <property type="entry name" value="LIPOPROTEIN"/>
    <property type="match status" value="1"/>
</dbReference>
<feature type="domain" description="Lcl C-terminal" evidence="2">
    <location>
        <begin position="68"/>
        <end position="173"/>
    </location>
</feature>
<dbReference type="Pfam" id="PF07603">
    <property type="entry name" value="Lcl_C"/>
    <property type="match status" value="1"/>
</dbReference>
<keyword evidence="1" id="KW-0732">Signal</keyword>
<gene>
    <name evidence="3" type="ORF">HUE88_00995</name>
</gene>
<feature type="chain" id="PRO_5032344901" evidence="1">
    <location>
        <begin position="17"/>
        <end position="176"/>
    </location>
</feature>
<dbReference type="PANTHER" id="PTHR35812:SF1">
    <property type="entry name" value="LIPOPROTEIN"/>
    <property type="match status" value="1"/>
</dbReference>
<dbReference type="KEGG" id="sbal:HUE88_00995"/>
<accession>A0A7S7RMJ7</accession>
<sequence length="176" mass="20554">MFLKLFLFLLPFSLFAGEVVWSSDASSEISQSEYDKVIEEYVDNKYPERVEAWEKKQKEIQNNTISLDGLMWQDNKDAIFIERDWIGAKEYCKDLILGGFNDWRLPNIDELKSILDKNRKPTIKKEFKNTVSGSYWSSTTTASNTTGAWRVYFSYGGQSSFSKTYYYYVRCVRAGQ</sequence>
<evidence type="ECO:0000313" key="3">
    <source>
        <dbReference type="EMBL" id="QOY52302.1"/>
    </source>
</evidence>
<dbReference type="EMBL" id="CP054492">
    <property type="protein sequence ID" value="QOY52302.1"/>
    <property type="molecule type" value="Genomic_DNA"/>
</dbReference>
<evidence type="ECO:0000259" key="2">
    <source>
        <dbReference type="Pfam" id="PF07603"/>
    </source>
</evidence>
<name>A0A7S7RMJ7_9BACT</name>
<reference evidence="3 4" key="1">
    <citation type="submission" date="2020-05" db="EMBL/GenBank/DDBJ databases">
        <title>Sulfurimonas marisnigri, sp. nov., and Sulfurimonas baltica, sp. nov., manganese oxide reducing chemolithoautotrophs of the class Epsilonproteobacteria isolated from the pelagic redoxclines of the Black and Baltic Seas and emended description of the genus Sulfurimonas.</title>
        <authorList>
            <person name="Henkel J.V."/>
            <person name="Laudan C."/>
            <person name="Werner J."/>
            <person name="Neu T."/>
            <person name="Plewe S."/>
            <person name="Sproer C."/>
            <person name="Bunk B."/>
            <person name="Schulz-Vogt H.N."/>
        </authorList>
    </citation>
    <scope>NUCLEOTIDE SEQUENCE [LARGE SCALE GENOMIC DNA]</scope>
    <source>
        <strain evidence="3 4">GD2</strain>
    </source>
</reference>
<proteinExistence type="predicted"/>
<organism evidence="3 4">
    <name type="scientific">Candidatus Sulfurimonas baltica</name>
    <dbReference type="NCBI Taxonomy" id="2740404"/>
    <lineage>
        <taxon>Bacteria</taxon>
        <taxon>Pseudomonadati</taxon>
        <taxon>Campylobacterota</taxon>
        <taxon>Epsilonproteobacteria</taxon>
        <taxon>Campylobacterales</taxon>
        <taxon>Sulfurimonadaceae</taxon>
        <taxon>Sulfurimonas</taxon>
    </lineage>
</organism>
<feature type="signal peptide" evidence="1">
    <location>
        <begin position="1"/>
        <end position="16"/>
    </location>
</feature>
<protein>
    <submittedName>
        <fullName evidence="3">DUF1566 domain-containing protein</fullName>
    </submittedName>
</protein>
<dbReference type="Proteomes" id="UP000593994">
    <property type="component" value="Chromosome"/>
</dbReference>
<evidence type="ECO:0000313" key="4">
    <source>
        <dbReference type="Proteomes" id="UP000593994"/>
    </source>
</evidence>
<keyword evidence="4" id="KW-1185">Reference proteome</keyword>
<dbReference type="RefSeq" id="WP_194370214.1">
    <property type="nucleotide sequence ID" value="NZ_CP054492.1"/>
</dbReference>